<dbReference type="EMBL" id="BOPA01000024">
    <property type="protein sequence ID" value="GIJ16883.1"/>
    <property type="molecule type" value="Genomic_DNA"/>
</dbReference>
<comment type="caution">
    <text evidence="1">The sequence shown here is derived from an EMBL/GenBank/DDBJ whole genome shotgun (WGS) entry which is preliminary data.</text>
</comment>
<protein>
    <submittedName>
        <fullName evidence="1">Uncharacterized protein</fullName>
    </submittedName>
</protein>
<evidence type="ECO:0000313" key="1">
    <source>
        <dbReference type="EMBL" id="GIJ16883.1"/>
    </source>
</evidence>
<gene>
    <name evidence="1" type="ORF">Vgi01_35670</name>
</gene>
<organism evidence="1 2">
    <name type="scientific">Micromonospora gifhornensis</name>
    <dbReference type="NCBI Taxonomy" id="84594"/>
    <lineage>
        <taxon>Bacteria</taxon>
        <taxon>Bacillati</taxon>
        <taxon>Actinomycetota</taxon>
        <taxon>Actinomycetes</taxon>
        <taxon>Micromonosporales</taxon>
        <taxon>Micromonosporaceae</taxon>
        <taxon>Micromonospora</taxon>
    </lineage>
</organism>
<sequence length="65" mass="6902">MSSPTRQIDRDTADLLLDGDPVALNRVGRLAATLRALRGPARPGELAGEPAAVAAFLARLARRPR</sequence>
<dbReference type="Proteomes" id="UP000647860">
    <property type="component" value="Unassembled WGS sequence"/>
</dbReference>
<name>A0ABQ4IG46_9ACTN</name>
<proteinExistence type="predicted"/>
<accession>A0ABQ4IG46</accession>
<dbReference type="RefSeq" id="WP_102657826.1">
    <property type="nucleotide sequence ID" value="NZ_BAAAGZ010000062.1"/>
</dbReference>
<keyword evidence="2" id="KW-1185">Reference proteome</keyword>
<evidence type="ECO:0000313" key="2">
    <source>
        <dbReference type="Proteomes" id="UP000647860"/>
    </source>
</evidence>
<reference evidence="1 2" key="1">
    <citation type="submission" date="2021-01" db="EMBL/GenBank/DDBJ databases">
        <title>Whole genome shotgun sequence of Verrucosispora gifhornensis NBRC 16317.</title>
        <authorList>
            <person name="Komaki H."/>
            <person name="Tamura T."/>
        </authorList>
    </citation>
    <scope>NUCLEOTIDE SEQUENCE [LARGE SCALE GENOMIC DNA]</scope>
    <source>
        <strain evidence="1 2">NBRC 16317</strain>
    </source>
</reference>